<proteinExistence type="predicted"/>
<feature type="region of interest" description="Disordered" evidence="1">
    <location>
        <begin position="601"/>
        <end position="647"/>
    </location>
</feature>
<dbReference type="Gene3D" id="1.25.40.10">
    <property type="entry name" value="Tetratricopeptide repeat domain"/>
    <property type="match status" value="1"/>
</dbReference>
<feature type="signal peptide" evidence="2">
    <location>
        <begin position="1"/>
        <end position="25"/>
    </location>
</feature>
<keyword evidence="5" id="KW-1185">Reference proteome</keyword>
<gene>
    <name evidence="4" type="ORF">K7C98_26960</name>
</gene>
<evidence type="ECO:0000256" key="2">
    <source>
        <dbReference type="SAM" id="SignalP"/>
    </source>
</evidence>
<keyword evidence="2" id="KW-0732">Signal</keyword>
<sequence length="932" mass="97202">MTSWTCSSRHVRSATLLVALAGACAAPEAASTTGSPLAPAPPHEPAPEVLYAGCEAVTSGPVCRLRAGATLRLWVGTHAEAALDVRQDDRPLAVTWTPAADGLRAEVPASAGLLTLAAADAAWRWSLQLAPTEPPPAALVEVDARTQAGAYAEALALLAGRLPELRGAALAEGLKARADLEFLLGDLSAALRSYDQAFAAALAEGLLGRAGEVALTATFVCATLRHDLAGARDWLARHESLIDRLPEARLRHDYYAGLVADRAGDVNAAIRRYRAHARVARALGQAHDVAAALSALGVLLGRLGDALAAEAAFAEALALGEQVPAGERALLLYNAAWTALEARARGEEAPDPEPRFAAAAALFGPEGPRPDRFIAADAQLNLAYAATLRRDADAAAAALARVEVADRRTGRWRLYVAARIDALAGRHAAALRGFTTLAARAREDDDRGLEWSAELGAGDALAAGGDDEAALERYRRAASLHRADVGALAIEHGRERFAAGRDGGAQGLVATLLRLGRAEEAACAARQARAHAFADLAATTRDPAALAAYRDARAGLDAALERTWELPRRRGEAERARLRAQRQALDAGLDAALRGDVQPEAGARAADKLSQETAPSPDSPHRRPTPAAADDLPRETAPSRPLSACPGLRDPAPGELLLVYYPLAERHVGFAVERHGVVAAALSDPDAALDRGAALLGPFDAALARARRVTIVASGRLGREAFHALPWRGAPLVAARPVAYGLDLSRTPGPPRPLARAVQLVPPSNLARAREEADAVRALLGERAVAVVRLRGDEPALAAALTGVDLLHFVGHARGGGWGSALDLGGERSLAARDLLAAPAPAIAVLSGCETGLHDPRSHAGGMSLAHALLLAGADAVIAADDRVDDDLAAELVPAATRAIADGHDPVAALRAAQQQLRDARSDWSRFRVFVP</sequence>
<dbReference type="RefSeq" id="WP_224194651.1">
    <property type="nucleotide sequence ID" value="NZ_JAIRAU010000036.1"/>
</dbReference>
<feature type="chain" id="PRO_5045876503" evidence="2">
    <location>
        <begin position="26"/>
        <end position="932"/>
    </location>
</feature>
<evidence type="ECO:0000313" key="5">
    <source>
        <dbReference type="Proteomes" id="UP001139031"/>
    </source>
</evidence>
<dbReference type="InterPro" id="IPR019734">
    <property type="entry name" value="TPR_rpt"/>
</dbReference>
<reference evidence="4" key="1">
    <citation type="submission" date="2021-08" db="EMBL/GenBank/DDBJ databases">
        <authorList>
            <person name="Stevens D.C."/>
        </authorList>
    </citation>
    <scope>NUCLEOTIDE SEQUENCE</scope>
    <source>
        <strain evidence="4">DSM 53165</strain>
    </source>
</reference>
<dbReference type="EMBL" id="JAIRAU010000036">
    <property type="protein sequence ID" value="MBZ5712897.1"/>
    <property type="molecule type" value="Genomic_DNA"/>
</dbReference>
<feature type="domain" description="CHAT" evidence="3">
    <location>
        <begin position="694"/>
        <end position="922"/>
    </location>
</feature>
<dbReference type="PANTHER" id="PTHR10098:SF108">
    <property type="entry name" value="TETRATRICOPEPTIDE REPEAT PROTEIN 28"/>
    <property type="match status" value="1"/>
</dbReference>
<dbReference type="InterPro" id="IPR024983">
    <property type="entry name" value="CHAT_dom"/>
</dbReference>
<organism evidence="4 5">
    <name type="scientific">Nannocystis pusilla</name>
    <dbReference type="NCBI Taxonomy" id="889268"/>
    <lineage>
        <taxon>Bacteria</taxon>
        <taxon>Pseudomonadati</taxon>
        <taxon>Myxococcota</taxon>
        <taxon>Polyangia</taxon>
        <taxon>Nannocystales</taxon>
        <taxon>Nannocystaceae</taxon>
        <taxon>Nannocystis</taxon>
    </lineage>
</organism>
<evidence type="ECO:0000259" key="3">
    <source>
        <dbReference type="Pfam" id="PF12770"/>
    </source>
</evidence>
<dbReference type="InterPro" id="IPR011990">
    <property type="entry name" value="TPR-like_helical_dom_sf"/>
</dbReference>
<evidence type="ECO:0000256" key="1">
    <source>
        <dbReference type="SAM" id="MobiDB-lite"/>
    </source>
</evidence>
<accession>A0ABS7TXB3</accession>
<protein>
    <submittedName>
        <fullName evidence="4">CHAT domain-containing protein</fullName>
    </submittedName>
</protein>
<dbReference type="Proteomes" id="UP001139031">
    <property type="component" value="Unassembled WGS sequence"/>
</dbReference>
<dbReference type="PANTHER" id="PTHR10098">
    <property type="entry name" value="RAPSYN-RELATED"/>
    <property type="match status" value="1"/>
</dbReference>
<comment type="caution">
    <text evidence="4">The sequence shown here is derived from an EMBL/GenBank/DDBJ whole genome shotgun (WGS) entry which is preliminary data.</text>
</comment>
<dbReference type="Pfam" id="PF12770">
    <property type="entry name" value="CHAT"/>
    <property type="match status" value="1"/>
</dbReference>
<evidence type="ECO:0000313" key="4">
    <source>
        <dbReference type="EMBL" id="MBZ5712897.1"/>
    </source>
</evidence>
<name>A0ABS7TXB3_9BACT</name>
<dbReference type="SMART" id="SM00028">
    <property type="entry name" value="TPR"/>
    <property type="match status" value="4"/>
</dbReference>